<comment type="caution">
    <text evidence="2">The sequence shown here is derived from an EMBL/GenBank/DDBJ whole genome shotgun (WGS) entry which is preliminary data.</text>
</comment>
<keyword evidence="1" id="KW-0472">Membrane</keyword>
<proteinExistence type="predicted"/>
<name>A0A2J0Z443_RHIML</name>
<keyword evidence="1" id="KW-1133">Transmembrane helix</keyword>
<gene>
    <name evidence="2" type="ORF">CEJ86_11175</name>
</gene>
<protein>
    <recommendedName>
        <fullName evidence="4">DUF3426 domain-containing protein</fullName>
    </recommendedName>
</protein>
<evidence type="ECO:0000313" key="3">
    <source>
        <dbReference type="Proteomes" id="UP000231987"/>
    </source>
</evidence>
<dbReference type="AlphaFoldDB" id="A0A2J0Z443"/>
<keyword evidence="1" id="KW-0812">Transmembrane</keyword>
<accession>A0A2J0Z443</accession>
<dbReference type="RefSeq" id="WP_100671772.1">
    <property type="nucleotide sequence ID" value="NZ_NJGD01000004.1"/>
</dbReference>
<dbReference type="Proteomes" id="UP000231987">
    <property type="component" value="Unassembled WGS sequence"/>
</dbReference>
<sequence length="173" mass="19176">MAWLIALPLGLAIVYLAARYGRFRSWIEPVLSIAVALGLSVAFLVWLNEAAPDKAPEPAPNRPAAGLTVADITLRDMAFEPNETERTFRVRGTAANASDVTLEYFRLTVTLEDCPQDACKRIGEDTALILLRVPGGQNRPFETFLTFPYRPDEAPTAPKWTYRVSEVRGAGRR</sequence>
<evidence type="ECO:0008006" key="4">
    <source>
        <dbReference type="Google" id="ProtNLM"/>
    </source>
</evidence>
<dbReference type="EMBL" id="NJGD01000004">
    <property type="protein sequence ID" value="PJR15280.1"/>
    <property type="molecule type" value="Genomic_DNA"/>
</dbReference>
<evidence type="ECO:0000313" key="2">
    <source>
        <dbReference type="EMBL" id="PJR15280.1"/>
    </source>
</evidence>
<organism evidence="2 3">
    <name type="scientific">Rhizobium meliloti</name>
    <name type="common">Ensifer meliloti</name>
    <name type="synonym">Sinorhizobium meliloti</name>
    <dbReference type="NCBI Taxonomy" id="382"/>
    <lineage>
        <taxon>Bacteria</taxon>
        <taxon>Pseudomonadati</taxon>
        <taxon>Pseudomonadota</taxon>
        <taxon>Alphaproteobacteria</taxon>
        <taxon>Hyphomicrobiales</taxon>
        <taxon>Rhizobiaceae</taxon>
        <taxon>Sinorhizobium/Ensifer group</taxon>
        <taxon>Sinorhizobium</taxon>
    </lineage>
</organism>
<feature type="transmembrane region" description="Helical" evidence="1">
    <location>
        <begin position="29"/>
        <end position="47"/>
    </location>
</feature>
<reference evidence="2 3" key="1">
    <citation type="submission" date="2017-06" db="EMBL/GenBank/DDBJ databases">
        <title>Ensifer strains isolated from leguminous trees and herbs display diverse denitrification phenotypes with some acting as strong N2O sinks.</title>
        <authorList>
            <person name="Woliy K."/>
            <person name="Mania D."/>
            <person name="Bakken L.R."/>
            <person name="Frostegard A."/>
        </authorList>
    </citation>
    <scope>NUCLEOTIDE SEQUENCE [LARGE SCALE GENOMIC DNA]</scope>
    <source>
        <strain evidence="2 3">AC50a</strain>
    </source>
</reference>
<evidence type="ECO:0000256" key="1">
    <source>
        <dbReference type="SAM" id="Phobius"/>
    </source>
</evidence>